<dbReference type="Proteomes" id="UP001151760">
    <property type="component" value="Unassembled WGS sequence"/>
</dbReference>
<feature type="compositionally biased region" description="Basic and acidic residues" evidence="1">
    <location>
        <begin position="169"/>
        <end position="180"/>
    </location>
</feature>
<protein>
    <recommendedName>
        <fullName evidence="4">Reverse transcriptase domain-containing protein</fullName>
    </recommendedName>
</protein>
<reference evidence="2" key="2">
    <citation type="submission" date="2022-01" db="EMBL/GenBank/DDBJ databases">
        <authorList>
            <person name="Yamashiro T."/>
            <person name="Shiraishi A."/>
            <person name="Satake H."/>
            <person name="Nakayama K."/>
        </authorList>
    </citation>
    <scope>NUCLEOTIDE SEQUENCE</scope>
</reference>
<evidence type="ECO:0000313" key="3">
    <source>
        <dbReference type="Proteomes" id="UP001151760"/>
    </source>
</evidence>
<feature type="region of interest" description="Disordered" evidence="1">
    <location>
        <begin position="1"/>
        <end position="72"/>
    </location>
</feature>
<dbReference type="EMBL" id="BQNB010013841">
    <property type="protein sequence ID" value="GJT20874.1"/>
    <property type="molecule type" value="Genomic_DNA"/>
</dbReference>
<evidence type="ECO:0008006" key="4">
    <source>
        <dbReference type="Google" id="ProtNLM"/>
    </source>
</evidence>
<organism evidence="2 3">
    <name type="scientific">Tanacetum coccineum</name>
    <dbReference type="NCBI Taxonomy" id="301880"/>
    <lineage>
        <taxon>Eukaryota</taxon>
        <taxon>Viridiplantae</taxon>
        <taxon>Streptophyta</taxon>
        <taxon>Embryophyta</taxon>
        <taxon>Tracheophyta</taxon>
        <taxon>Spermatophyta</taxon>
        <taxon>Magnoliopsida</taxon>
        <taxon>eudicotyledons</taxon>
        <taxon>Gunneridae</taxon>
        <taxon>Pentapetalae</taxon>
        <taxon>asterids</taxon>
        <taxon>campanulids</taxon>
        <taxon>Asterales</taxon>
        <taxon>Asteraceae</taxon>
        <taxon>Asteroideae</taxon>
        <taxon>Anthemideae</taxon>
        <taxon>Anthemidinae</taxon>
        <taxon>Tanacetum</taxon>
    </lineage>
</organism>
<gene>
    <name evidence="2" type="ORF">Tco_0890811</name>
</gene>
<feature type="compositionally biased region" description="Low complexity" evidence="1">
    <location>
        <begin position="125"/>
        <end position="144"/>
    </location>
</feature>
<feature type="compositionally biased region" description="Polar residues" evidence="1">
    <location>
        <begin position="7"/>
        <end position="23"/>
    </location>
</feature>
<keyword evidence="3" id="KW-1185">Reference proteome</keyword>
<sequence length="207" mass="23555">MKPPGFNQPNVQTNQNRYQGTNSNFNQNRGGNFNQNRQNNQNQVYQAPPYQPPTNQVLPYQPPTNSVSKTEFESYSKANDANMNNLQMKVDNFQRTQNDFQRVYNDSQKKQDDFQKMMLSFMQSYHSNQPSSSSSLPSNTIPNPRNEAKAITTRSGVSYDGPPIPPPVVEKESEVTKDTELPSTEDIQPPPLVHEQTKDKEPITNQS</sequence>
<comment type="caution">
    <text evidence="2">The sequence shown here is derived from an EMBL/GenBank/DDBJ whole genome shotgun (WGS) entry which is preliminary data.</text>
</comment>
<accession>A0ABQ5C742</accession>
<name>A0ABQ5C742_9ASTR</name>
<evidence type="ECO:0000256" key="1">
    <source>
        <dbReference type="SAM" id="MobiDB-lite"/>
    </source>
</evidence>
<feature type="region of interest" description="Disordered" evidence="1">
    <location>
        <begin position="125"/>
        <end position="207"/>
    </location>
</feature>
<proteinExistence type="predicted"/>
<feature type="compositionally biased region" description="Low complexity" evidence="1">
    <location>
        <begin position="24"/>
        <end position="43"/>
    </location>
</feature>
<reference evidence="2" key="1">
    <citation type="journal article" date="2022" name="Int. J. Mol. Sci.">
        <title>Draft Genome of Tanacetum Coccineum: Genomic Comparison of Closely Related Tanacetum-Family Plants.</title>
        <authorList>
            <person name="Yamashiro T."/>
            <person name="Shiraishi A."/>
            <person name="Nakayama K."/>
            <person name="Satake H."/>
        </authorList>
    </citation>
    <scope>NUCLEOTIDE SEQUENCE</scope>
</reference>
<feature type="compositionally biased region" description="Polar residues" evidence="1">
    <location>
        <begin position="53"/>
        <end position="69"/>
    </location>
</feature>
<feature type="compositionally biased region" description="Basic and acidic residues" evidence="1">
    <location>
        <begin position="195"/>
        <end position="207"/>
    </location>
</feature>
<evidence type="ECO:0000313" key="2">
    <source>
        <dbReference type="EMBL" id="GJT20874.1"/>
    </source>
</evidence>